<dbReference type="SMART" id="SM00895">
    <property type="entry name" value="FCD"/>
    <property type="match status" value="1"/>
</dbReference>
<dbReference type="GO" id="GO:0003677">
    <property type="term" value="F:DNA binding"/>
    <property type="evidence" value="ECO:0007669"/>
    <property type="project" value="UniProtKB-KW"/>
</dbReference>
<evidence type="ECO:0000313" key="5">
    <source>
        <dbReference type="EMBL" id="SPH20389.1"/>
    </source>
</evidence>
<dbReference type="InterPro" id="IPR036390">
    <property type="entry name" value="WH_DNA-bd_sf"/>
</dbReference>
<name>A0A2R8BBJ3_9RHOB</name>
<dbReference type="SMART" id="SM00345">
    <property type="entry name" value="HTH_GNTR"/>
    <property type="match status" value="1"/>
</dbReference>
<dbReference type="InterPro" id="IPR011711">
    <property type="entry name" value="GntR_C"/>
</dbReference>
<reference evidence="5 6" key="1">
    <citation type="submission" date="2018-03" db="EMBL/GenBank/DDBJ databases">
        <authorList>
            <person name="Keele B.F."/>
        </authorList>
    </citation>
    <scope>NUCLEOTIDE SEQUENCE [LARGE SCALE GENOMIC DNA]</scope>
    <source>
        <strain evidence="5 6">CECT 8599</strain>
    </source>
</reference>
<dbReference type="PANTHER" id="PTHR43537">
    <property type="entry name" value="TRANSCRIPTIONAL REGULATOR, GNTR FAMILY"/>
    <property type="match status" value="1"/>
</dbReference>
<dbReference type="Proteomes" id="UP000244880">
    <property type="component" value="Unassembled WGS sequence"/>
</dbReference>
<proteinExistence type="predicted"/>
<keyword evidence="1" id="KW-0805">Transcription regulation</keyword>
<protein>
    <submittedName>
        <fullName evidence="5">HTH-type transcriptional regulator LutR</fullName>
    </submittedName>
</protein>
<evidence type="ECO:0000256" key="1">
    <source>
        <dbReference type="ARBA" id="ARBA00023015"/>
    </source>
</evidence>
<keyword evidence="2" id="KW-0238">DNA-binding</keyword>
<dbReference type="OrthoDB" id="7620579at2"/>
<dbReference type="InterPro" id="IPR036388">
    <property type="entry name" value="WH-like_DNA-bd_sf"/>
</dbReference>
<feature type="domain" description="HTH gntR-type" evidence="4">
    <location>
        <begin position="2"/>
        <end position="69"/>
    </location>
</feature>
<dbReference type="Pfam" id="PF00392">
    <property type="entry name" value="GntR"/>
    <property type="match status" value="1"/>
</dbReference>
<sequence>MKQPQKSVTETILHHIDTGVLNPGDLIDEDALIATLEISRTPLREALIKLEAHGLIQRQPRKGAYVFRPTIEEFLSILEIHAGLEGQAAGLAARRLSAASGKALEASVAACDAHSATKGDGDPDGYYQLNLMFHGTIAEAAGNTFLTELVKSNARKLMAYYRARYKYNGVIEASAQEHRHIAQLILDRQSAEAETAMQSHVHFGQITAMDLLTALG</sequence>
<dbReference type="SUPFAM" id="SSF48008">
    <property type="entry name" value="GntR ligand-binding domain-like"/>
    <property type="match status" value="1"/>
</dbReference>
<gene>
    <name evidence="5" type="primary">lutR</name>
    <name evidence="5" type="ORF">ASD8599_01125</name>
</gene>
<organism evidence="5 6">
    <name type="scientific">Ascidiaceihabitans donghaensis</name>
    <dbReference type="NCBI Taxonomy" id="1510460"/>
    <lineage>
        <taxon>Bacteria</taxon>
        <taxon>Pseudomonadati</taxon>
        <taxon>Pseudomonadota</taxon>
        <taxon>Alphaproteobacteria</taxon>
        <taxon>Rhodobacterales</taxon>
        <taxon>Paracoccaceae</taxon>
        <taxon>Ascidiaceihabitans</taxon>
    </lineage>
</organism>
<dbReference type="RefSeq" id="WP_108827610.1">
    <property type="nucleotide sequence ID" value="NZ_OMOR01000001.1"/>
</dbReference>
<accession>A0A2R8BBJ3</accession>
<dbReference type="Pfam" id="PF07729">
    <property type="entry name" value="FCD"/>
    <property type="match status" value="1"/>
</dbReference>
<dbReference type="PANTHER" id="PTHR43537:SF24">
    <property type="entry name" value="GLUCONATE OPERON TRANSCRIPTIONAL REPRESSOR"/>
    <property type="match status" value="1"/>
</dbReference>
<dbReference type="Gene3D" id="1.10.10.10">
    <property type="entry name" value="Winged helix-like DNA-binding domain superfamily/Winged helix DNA-binding domain"/>
    <property type="match status" value="1"/>
</dbReference>
<keyword evidence="3" id="KW-0804">Transcription</keyword>
<dbReference type="EMBL" id="OMOR01000001">
    <property type="protein sequence ID" value="SPH20389.1"/>
    <property type="molecule type" value="Genomic_DNA"/>
</dbReference>
<evidence type="ECO:0000259" key="4">
    <source>
        <dbReference type="PROSITE" id="PS50949"/>
    </source>
</evidence>
<dbReference type="SUPFAM" id="SSF46785">
    <property type="entry name" value="Winged helix' DNA-binding domain"/>
    <property type="match status" value="1"/>
</dbReference>
<dbReference type="InterPro" id="IPR000524">
    <property type="entry name" value="Tscrpt_reg_HTH_GntR"/>
</dbReference>
<keyword evidence="6" id="KW-1185">Reference proteome</keyword>
<dbReference type="InterPro" id="IPR008920">
    <property type="entry name" value="TF_FadR/GntR_C"/>
</dbReference>
<evidence type="ECO:0000256" key="3">
    <source>
        <dbReference type="ARBA" id="ARBA00023163"/>
    </source>
</evidence>
<dbReference type="CDD" id="cd07377">
    <property type="entry name" value="WHTH_GntR"/>
    <property type="match status" value="1"/>
</dbReference>
<evidence type="ECO:0000313" key="6">
    <source>
        <dbReference type="Proteomes" id="UP000244880"/>
    </source>
</evidence>
<dbReference type="AlphaFoldDB" id="A0A2R8BBJ3"/>
<dbReference type="Gene3D" id="1.20.120.530">
    <property type="entry name" value="GntR ligand-binding domain-like"/>
    <property type="match status" value="1"/>
</dbReference>
<dbReference type="GO" id="GO:0003700">
    <property type="term" value="F:DNA-binding transcription factor activity"/>
    <property type="evidence" value="ECO:0007669"/>
    <property type="project" value="InterPro"/>
</dbReference>
<evidence type="ECO:0000256" key="2">
    <source>
        <dbReference type="ARBA" id="ARBA00023125"/>
    </source>
</evidence>
<dbReference type="PROSITE" id="PS50949">
    <property type="entry name" value="HTH_GNTR"/>
    <property type="match status" value="1"/>
</dbReference>